<dbReference type="EMBL" id="JBELPZ010000009">
    <property type="protein sequence ID" value="MFL9844748.1"/>
    <property type="molecule type" value="Genomic_DNA"/>
</dbReference>
<evidence type="ECO:0000313" key="1">
    <source>
        <dbReference type="EMBL" id="MFL9844748.1"/>
    </source>
</evidence>
<gene>
    <name evidence="1" type="ORF">ABS766_10000</name>
</gene>
<protein>
    <submittedName>
        <fullName evidence="1">Uncharacterized protein</fullName>
    </submittedName>
</protein>
<dbReference type="Proteomes" id="UP001629156">
    <property type="component" value="Unassembled WGS sequence"/>
</dbReference>
<reference evidence="1 2" key="1">
    <citation type="submission" date="2024-06" db="EMBL/GenBank/DDBJ databases">
        <authorList>
            <person name="Kaempfer P."/>
            <person name="Viver T."/>
        </authorList>
    </citation>
    <scope>NUCLEOTIDE SEQUENCE [LARGE SCALE GENOMIC DNA]</scope>
    <source>
        <strain evidence="1 2">ST-119</strain>
    </source>
</reference>
<comment type="caution">
    <text evidence="1">The sequence shown here is derived from an EMBL/GenBank/DDBJ whole genome shotgun (WGS) entry which is preliminary data.</text>
</comment>
<keyword evidence="2" id="KW-1185">Reference proteome</keyword>
<dbReference type="RefSeq" id="WP_408085005.1">
    <property type="nucleotide sequence ID" value="NZ_JBELPZ010000009.1"/>
</dbReference>
<accession>A0ABW8YX22</accession>
<proteinExistence type="predicted"/>
<sequence>METSITPYQAIKRMREHSRAGIPFSIEFMSYNSTKNESNGFKAVARAQLRQGLRNDQSHMANTLVAYTDHSAGTTPRFFHLALLMNFNGIRIKP</sequence>
<evidence type="ECO:0000313" key="2">
    <source>
        <dbReference type="Proteomes" id="UP001629156"/>
    </source>
</evidence>
<name>A0ABW8YX22_9FLAO</name>
<organism evidence="1 2">
    <name type="scientific">Flavobacterium rhizosphaerae</name>
    <dbReference type="NCBI Taxonomy" id="3163298"/>
    <lineage>
        <taxon>Bacteria</taxon>
        <taxon>Pseudomonadati</taxon>
        <taxon>Bacteroidota</taxon>
        <taxon>Flavobacteriia</taxon>
        <taxon>Flavobacteriales</taxon>
        <taxon>Flavobacteriaceae</taxon>
        <taxon>Flavobacterium</taxon>
    </lineage>
</organism>